<proteinExistence type="predicted"/>
<dbReference type="Gene3D" id="2.40.260.10">
    <property type="entry name" value="Sortase"/>
    <property type="match status" value="1"/>
</dbReference>
<dbReference type="Proteomes" id="UP000314616">
    <property type="component" value="Chromosome"/>
</dbReference>
<dbReference type="KEGG" id="gyu:FE374_12300"/>
<dbReference type="OrthoDB" id="525039at2"/>
<dbReference type="Pfam" id="PF04203">
    <property type="entry name" value="Sortase"/>
    <property type="match status" value="1"/>
</dbReference>
<dbReference type="InterPro" id="IPR005754">
    <property type="entry name" value="Sortase"/>
</dbReference>
<dbReference type="AlphaFoldDB" id="A0A5B8C513"/>
<accession>A0A5B8C513</accession>
<protein>
    <submittedName>
        <fullName evidence="2">Class F sortase</fullName>
    </submittedName>
</protein>
<sequence>MPVDPVGVTVDGAMEIPPDAARSGWYRFGPGVAPESGTTVVAAHAGSVATPHGPFFDLRGAAQGDTVQVSAADGSEATYEVVAVERLAKATLDLAPYFRRDGEPRLVLATCGGEWNEARRSYEDNVIVTAILVAG</sequence>
<dbReference type="SUPFAM" id="SSF63817">
    <property type="entry name" value="Sortase"/>
    <property type="match status" value="1"/>
</dbReference>
<evidence type="ECO:0000313" key="2">
    <source>
        <dbReference type="EMBL" id="QDC25287.1"/>
    </source>
</evidence>
<gene>
    <name evidence="2" type="ORF">FE374_12300</name>
</gene>
<keyword evidence="1" id="KW-0378">Hydrolase</keyword>
<evidence type="ECO:0000313" key="3">
    <source>
        <dbReference type="Proteomes" id="UP000314616"/>
    </source>
</evidence>
<evidence type="ECO:0000256" key="1">
    <source>
        <dbReference type="ARBA" id="ARBA00022801"/>
    </source>
</evidence>
<dbReference type="EMBL" id="CP040915">
    <property type="protein sequence ID" value="QDC25287.1"/>
    <property type="molecule type" value="Genomic_DNA"/>
</dbReference>
<dbReference type="CDD" id="cd05829">
    <property type="entry name" value="Sortase_F"/>
    <property type="match status" value="1"/>
</dbReference>
<dbReference type="InterPro" id="IPR023365">
    <property type="entry name" value="Sortase_dom-sf"/>
</dbReference>
<dbReference type="InterPro" id="IPR042001">
    <property type="entry name" value="Sortase_F"/>
</dbReference>
<dbReference type="GO" id="GO:0016787">
    <property type="term" value="F:hydrolase activity"/>
    <property type="evidence" value="ECO:0007669"/>
    <property type="project" value="UniProtKB-KW"/>
</dbReference>
<reference evidence="2 3" key="1">
    <citation type="submission" date="2019-05" db="EMBL/GenBank/DDBJ databases">
        <title>Georgenia *** sp. nov., and Georgenia *** sp. nov., isolated from the intestinal contents of plateau pika (Ochotona curzoniae) in the Qinghai-Tibet plateau of China.</title>
        <authorList>
            <person name="Tian Z."/>
        </authorList>
    </citation>
    <scope>NUCLEOTIDE SEQUENCE [LARGE SCALE GENOMIC DNA]</scope>
    <source>
        <strain evidence="2 3">Z443</strain>
    </source>
</reference>
<name>A0A5B8C513_9MICO</name>
<organism evidence="2 3">
    <name type="scientific">Georgenia yuyongxinii</name>
    <dbReference type="NCBI Taxonomy" id="2589797"/>
    <lineage>
        <taxon>Bacteria</taxon>
        <taxon>Bacillati</taxon>
        <taxon>Actinomycetota</taxon>
        <taxon>Actinomycetes</taxon>
        <taxon>Micrococcales</taxon>
        <taxon>Bogoriellaceae</taxon>
        <taxon>Georgenia</taxon>
    </lineage>
</organism>